<dbReference type="STRING" id="150374.A0A0M9VWB0"/>
<dbReference type="OrthoDB" id="420076at2759"/>
<name>A0A0M9VWB0_ESCWE</name>
<dbReference type="PANTHER" id="PTHR47992">
    <property type="entry name" value="PROTEIN PHOSPHATASE"/>
    <property type="match status" value="1"/>
</dbReference>
<dbReference type="GO" id="GO:0004722">
    <property type="term" value="F:protein serine/threonine phosphatase activity"/>
    <property type="evidence" value="ECO:0007669"/>
    <property type="project" value="InterPro"/>
</dbReference>
<dbReference type="InterPro" id="IPR015655">
    <property type="entry name" value="PP2C"/>
</dbReference>
<accession>A0A0M9VWB0</accession>
<dbReference type="CDD" id="cd00143">
    <property type="entry name" value="PP2Cc"/>
    <property type="match status" value="1"/>
</dbReference>
<proteinExistence type="predicted"/>
<dbReference type="Proteomes" id="UP000053831">
    <property type="component" value="Unassembled WGS sequence"/>
</dbReference>
<dbReference type="InterPro" id="IPR001932">
    <property type="entry name" value="PPM-type_phosphatase-like_dom"/>
</dbReference>
<dbReference type="EMBL" id="LGSR01000006">
    <property type="protein sequence ID" value="KOS21875.1"/>
    <property type="molecule type" value="Genomic_DNA"/>
</dbReference>
<organism evidence="2 3">
    <name type="scientific">Escovopsis weberi</name>
    <dbReference type="NCBI Taxonomy" id="150374"/>
    <lineage>
        <taxon>Eukaryota</taxon>
        <taxon>Fungi</taxon>
        <taxon>Dikarya</taxon>
        <taxon>Ascomycota</taxon>
        <taxon>Pezizomycotina</taxon>
        <taxon>Sordariomycetes</taxon>
        <taxon>Hypocreomycetidae</taxon>
        <taxon>Hypocreales</taxon>
        <taxon>Hypocreaceae</taxon>
        <taxon>Escovopsis</taxon>
    </lineage>
</organism>
<keyword evidence="3" id="KW-1185">Reference proteome</keyword>
<sequence length="328" mass="36263">MALRDTLLPYVSWCLSQLEKSSTDKAIDEAIKDAFLKMDARIMGPAERCARSEDLPQCSAEAIMTLAPAMTGSGALVAAFDADTSTLRVALTGDARAVLGRWCPKKNAHTMDALTEDQNGFNAKEISRLDKEHPGEIDRIINRQSGKLMSSCVTRSFGDHRWKWPGDLVQSVAERFFGYDRLSGDYPTPSYLTASPEVTTRKVRPKDFLILASGGLWNHISRETAVECVSRWVAAKRTGGPEEVQEVETVFPLVGPYSYPTWGTSPQYFAIEDMDNAAICLAKNALGGSRRNMFRGMMSLVSPFSHLAREDISIQVMFFEDPHLDPAG</sequence>
<gene>
    <name evidence="2" type="ORF">ESCO_002051</name>
</gene>
<dbReference type="PROSITE" id="PS51746">
    <property type="entry name" value="PPM_2"/>
    <property type="match status" value="1"/>
</dbReference>
<comment type="caution">
    <text evidence="2">The sequence shown here is derived from an EMBL/GenBank/DDBJ whole genome shotgun (WGS) entry which is preliminary data.</text>
</comment>
<reference evidence="2 3" key="1">
    <citation type="submission" date="2015-07" db="EMBL/GenBank/DDBJ databases">
        <title>The genome of the fungus Escovopsis weberi, a specialized disease agent of ant agriculture.</title>
        <authorList>
            <person name="de Man T.J."/>
            <person name="Stajich J.E."/>
            <person name="Kubicek C.P."/>
            <person name="Chenthamara K."/>
            <person name="Atanasova L."/>
            <person name="Druzhinina I.S."/>
            <person name="Birnbaum S."/>
            <person name="Barribeau S.M."/>
            <person name="Teiling C."/>
            <person name="Suen G."/>
            <person name="Currie C."/>
            <person name="Gerardo N.M."/>
        </authorList>
    </citation>
    <scope>NUCLEOTIDE SEQUENCE [LARGE SCALE GENOMIC DNA]</scope>
</reference>
<dbReference type="Gene3D" id="3.60.40.10">
    <property type="entry name" value="PPM-type phosphatase domain"/>
    <property type="match status" value="1"/>
</dbReference>
<feature type="domain" description="PPM-type phosphatase" evidence="1">
    <location>
        <begin position="1"/>
        <end position="319"/>
    </location>
</feature>
<evidence type="ECO:0000313" key="2">
    <source>
        <dbReference type="EMBL" id="KOS21875.1"/>
    </source>
</evidence>
<dbReference type="AlphaFoldDB" id="A0A0M9VWB0"/>
<dbReference type="Pfam" id="PF00481">
    <property type="entry name" value="PP2C"/>
    <property type="match status" value="1"/>
</dbReference>
<evidence type="ECO:0000259" key="1">
    <source>
        <dbReference type="PROSITE" id="PS51746"/>
    </source>
</evidence>
<dbReference type="SMART" id="SM00332">
    <property type="entry name" value="PP2Cc"/>
    <property type="match status" value="1"/>
</dbReference>
<dbReference type="SUPFAM" id="SSF81606">
    <property type="entry name" value="PP2C-like"/>
    <property type="match status" value="1"/>
</dbReference>
<dbReference type="InterPro" id="IPR036457">
    <property type="entry name" value="PPM-type-like_dom_sf"/>
</dbReference>
<evidence type="ECO:0000313" key="3">
    <source>
        <dbReference type="Proteomes" id="UP000053831"/>
    </source>
</evidence>
<protein>
    <submittedName>
        <fullName evidence="2">Protein phosphatase 2C-like protein</fullName>
    </submittedName>
</protein>